<dbReference type="InterPro" id="IPR010371">
    <property type="entry name" value="YBR137W-like"/>
</dbReference>
<evidence type="ECO:0000256" key="1">
    <source>
        <dbReference type="HAMAP-Rule" id="MF_00761"/>
    </source>
</evidence>
<organism evidence="2 3">
    <name type="scientific">Pseudomonas kulmbachensis</name>
    <dbReference type="NCBI Taxonomy" id="3043408"/>
    <lineage>
        <taxon>Bacteria</taxon>
        <taxon>Pseudomonadati</taxon>
        <taxon>Pseudomonadota</taxon>
        <taxon>Gammaproteobacteria</taxon>
        <taxon>Pseudomonadales</taxon>
        <taxon>Pseudomonadaceae</taxon>
        <taxon>Pseudomonas</taxon>
    </lineage>
</organism>
<evidence type="ECO:0000313" key="3">
    <source>
        <dbReference type="Proteomes" id="UP001609821"/>
    </source>
</evidence>
<dbReference type="PIRSF" id="PIRSF008757">
    <property type="entry name" value="UCP008757"/>
    <property type="match status" value="1"/>
</dbReference>
<dbReference type="PANTHER" id="PTHR28255">
    <property type="match status" value="1"/>
</dbReference>
<reference evidence="2 3" key="1">
    <citation type="submission" date="2024-10" db="EMBL/GenBank/DDBJ databases">
        <title>Aeromonas and Pseudomonas from the Cagarras Archipelago, Rio de Janeiro, Brazil.</title>
        <authorList>
            <person name="Canellas A.L.B."/>
            <person name="Laport M.S."/>
        </authorList>
    </citation>
    <scope>NUCLEOTIDE SEQUENCE [LARGE SCALE GENOMIC DNA]</scope>
    <source>
        <strain evidence="2 3">CPF-4</strain>
    </source>
</reference>
<dbReference type="SUPFAM" id="SSF143744">
    <property type="entry name" value="GlcG-like"/>
    <property type="match status" value="1"/>
</dbReference>
<dbReference type="HAMAP" id="MF_00761">
    <property type="entry name" value="UPF0303"/>
    <property type="match status" value="1"/>
</dbReference>
<comment type="similarity">
    <text evidence="1">Belongs to the UPF0303 family.</text>
</comment>
<dbReference type="RefSeq" id="WP_395246796.1">
    <property type="nucleotide sequence ID" value="NZ_JBINXA010000015.1"/>
</dbReference>
<sequence>MTATNDILRIGLQESSLIFENFDAQMAWELGSSLKALCEQRGLAVTIEIRIARETIFFYAMPGTAPENADWARRKRNTVELMNRSSYGVGLSLQESGDSLEAMMGLPLRDYCVHGGGFPIQTRSSGYVGVVTISGLPEREDHEIVAEIMAGMCGVSIASIKLDT</sequence>
<proteinExistence type="inferred from homology"/>
<protein>
    <recommendedName>
        <fullName evidence="1">UPF0303 protein ACHMWK_06505</fullName>
    </recommendedName>
</protein>
<dbReference type="Gene3D" id="3.30.450.150">
    <property type="entry name" value="Haem-degrading domain"/>
    <property type="match status" value="1"/>
</dbReference>
<dbReference type="Proteomes" id="UP001609821">
    <property type="component" value="Unassembled WGS sequence"/>
</dbReference>
<evidence type="ECO:0000313" key="2">
    <source>
        <dbReference type="EMBL" id="MFH6565617.1"/>
    </source>
</evidence>
<dbReference type="PANTHER" id="PTHR28255:SF1">
    <property type="entry name" value="UPF0303 PROTEIN YBR137W"/>
    <property type="match status" value="1"/>
</dbReference>
<dbReference type="Pfam" id="PF03928">
    <property type="entry name" value="HbpS-like"/>
    <property type="match status" value="1"/>
</dbReference>
<keyword evidence="3" id="KW-1185">Reference proteome</keyword>
<comment type="caution">
    <text evidence="2">The sequence shown here is derived from an EMBL/GenBank/DDBJ whole genome shotgun (WGS) entry which is preliminary data.</text>
</comment>
<dbReference type="EMBL" id="JBINXB010000005">
    <property type="protein sequence ID" value="MFH6565617.1"/>
    <property type="molecule type" value="Genomic_DNA"/>
</dbReference>
<dbReference type="InterPro" id="IPR005624">
    <property type="entry name" value="PduO/GlcC-like"/>
</dbReference>
<accession>A0ABW7LVA1</accession>
<dbReference type="InterPro" id="IPR038084">
    <property type="entry name" value="PduO/GlcC-like_sf"/>
</dbReference>
<name>A0ABW7LVA1_9PSED</name>
<dbReference type="NCBIfam" id="NF002696">
    <property type="entry name" value="PRK02487.1-5"/>
    <property type="match status" value="1"/>
</dbReference>
<gene>
    <name evidence="2" type="ORF">ACHMWK_06505</name>
</gene>